<dbReference type="AlphaFoldDB" id="A0A815KFY3"/>
<evidence type="ECO:0000313" key="1">
    <source>
        <dbReference type="EMBL" id="CAF1392662.1"/>
    </source>
</evidence>
<dbReference type="EMBL" id="CAJOAY010004850">
    <property type="protein sequence ID" value="CAF4085384.1"/>
    <property type="molecule type" value="Genomic_DNA"/>
</dbReference>
<reference evidence="1" key="1">
    <citation type="submission" date="2021-02" db="EMBL/GenBank/DDBJ databases">
        <authorList>
            <person name="Nowell W R."/>
        </authorList>
    </citation>
    <scope>NUCLEOTIDE SEQUENCE</scope>
</reference>
<dbReference type="OrthoDB" id="10037985at2759"/>
<dbReference type="EMBL" id="CAJNON010000856">
    <property type="protein sequence ID" value="CAF1392662.1"/>
    <property type="molecule type" value="Genomic_DNA"/>
</dbReference>
<sequence length="112" mass="12267">MAANQVPCEETPCLRCGKCRSYVHFSACMDIIRTNIPGLNVREILTYFAAHTEYATLRGPFAPWRNIVQDALVLTGPEGVAIGAFREAFHRISGIDEALASIHPPGFCDCNA</sequence>
<dbReference type="Proteomes" id="UP000663881">
    <property type="component" value="Unassembled WGS sequence"/>
</dbReference>
<evidence type="ECO:0000313" key="3">
    <source>
        <dbReference type="Proteomes" id="UP000663891"/>
    </source>
</evidence>
<gene>
    <name evidence="2" type="ORF">OKA104_LOCUS34821</name>
    <name evidence="1" type="ORF">VCS650_LOCUS36037</name>
</gene>
<protein>
    <submittedName>
        <fullName evidence="1">Uncharacterized protein</fullName>
    </submittedName>
</protein>
<accession>A0A815KFY3</accession>
<proteinExistence type="predicted"/>
<dbReference type="Proteomes" id="UP000663891">
    <property type="component" value="Unassembled WGS sequence"/>
</dbReference>
<comment type="caution">
    <text evidence="1">The sequence shown here is derived from an EMBL/GenBank/DDBJ whole genome shotgun (WGS) entry which is preliminary data.</text>
</comment>
<organism evidence="1 3">
    <name type="scientific">Adineta steineri</name>
    <dbReference type="NCBI Taxonomy" id="433720"/>
    <lineage>
        <taxon>Eukaryota</taxon>
        <taxon>Metazoa</taxon>
        <taxon>Spiralia</taxon>
        <taxon>Gnathifera</taxon>
        <taxon>Rotifera</taxon>
        <taxon>Eurotatoria</taxon>
        <taxon>Bdelloidea</taxon>
        <taxon>Adinetida</taxon>
        <taxon>Adinetidae</taxon>
        <taxon>Adineta</taxon>
    </lineage>
</organism>
<name>A0A815KFY3_9BILA</name>
<evidence type="ECO:0000313" key="2">
    <source>
        <dbReference type="EMBL" id="CAF4085384.1"/>
    </source>
</evidence>